<keyword evidence="9" id="KW-1185">Reference proteome</keyword>
<gene>
    <name evidence="8" type="ORF">OSTLU_35071</name>
</gene>
<evidence type="ECO:0000256" key="1">
    <source>
        <dbReference type="ARBA" id="ARBA00004123"/>
    </source>
</evidence>
<dbReference type="GO" id="GO:0005930">
    <property type="term" value="C:axoneme"/>
    <property type="evidence" value="ECO:0007669"/>
    <property type="project" value="UniProtKB-SubCell"/>
</dbReference>
<feature type="compositionally biased region" description="Basic and acidic residues" evidence="7">
    <location>
        <begin position="191"/>
        <end position="202"/>
    </location>
</feature>
<dbReference type="RefSeq" id="XP_001419737.1">
    <property type="nucleotide sequence ID" value="XM_001419700.1"/>
</dbReference>
<keyword evidence="4" id="KW-0677">Repeat</keyword>
<dbReference type="OrthoDB" id="497303at2759"/>
<feature type="region of interest" description="Disordered" evidence="7">
    <location>
        <begin position="166"/>
        <end position="211"/>
    </location>
</feature>
<protein>
    <recommendedName>
        <fullName evidence="10">U2A'/phosphoprotein 32 family A C-terminal domain-containing protein</fullName>
    </recommendedName>
</protein>
<dbReference type="OMA" id="PNYREYM"/>
<dbReference type="AlphaFoldDB" id="A4S2E8"/>
<dbReference type="SUPFAM" id="SSF52058">
    <property type="entry name" value="L domain-like"/>
    <property type="match status" value="1"/>
</dbReference>
<dbReference type="InterPro" id="IPR032675">
    <property type="entry name" value="LRR_dom_sf"/>
</dbReference>
<dbReference type="EMBL" id="CP000589">
    <property type="protein sequence ID" value="ABO98030.1"/>
    <property type="molecule type" value="Genomic_DNA"/>
</dbReference>
<evidence type="ECO:0000313" key="9">
    <source>
        <dbReference type="Proteomes" id="UP000001568"/>
    </source>
</evidence>
<evidence type="ECO:0000256" key="3">
    <source>
        <dbReference type="ARBA" id="ARBA00022614"/>
    </source>
</evidence>
<name>A4S2E8_OSTLU</name>
<dbReference type="STRING" id="436017.A4S2E8"/>
<evidence type="ECO:0000256" key="7">
    <source>
        <dbReference type="SAM" id="MobiDB-lite"/>
    </source>
</evidence>
<evidence type="ECO:0000313" key="8">
    <source>
        <dbReference type="EMBL" id="ABO98030.1"/>
    </source>
</evidence>
<dbReference type="Pfam" id="PF14580">
    <property type="entry name" value="LRR_9"/>
    <property type="match status" value="1"/>
</dbReference>
<keyword evidence="3" id="KW-0433">Leucine-rich repeat</keyword>
<dbReference type="GO" id="GO:0016607">
    <property type="term" value="C:nuclear speck"/>
    <property type="evidence" value="ECO:0007669"/>
    <property type="project" value="EnsemblPlants"/>
</dbReference>
<proteinExistence type="inferred from homology"/>
<keyword evidence="5" id="KW-0539">Nucleus</keyword>
<dbReference type="eggNOG" id="KOG1644">
    <property type="taxonomic scope" value="Eukaryota"/>
</dbReference>
<evidence type="ECO:0000256" key="6">
    <source>
        <dbReference type="ARBA" id="ARBA00024196"/>
    </source>
</evidence>
<reference evidence="8 9" key="1">
    <citation type="journal article" date="2007" name="Proc. Natl. Acad. Sci. U.S.A.">
        <title>The tiny eukaryote Ostreococcus provides genomic insights into the paradox of plankton speciation.</title>
        <authorList>
            <person name="Palenik B."/>
            <person name="Grimwood J."/>
            <person name="Aerts A."/>
            <person name="Rouze P."/>
            <person name="Salamov A."/>
            <person name="Putnam N."/>
            <person name="Dupont C."/>
            <person name="Jorgensen R."/>
            <person name="Derelle E."/>
            <person name="Rombauts S."/>
            <person name="Zhou K."/>
            <person name="Otillar R."/>
            <person name="Merchant S.S."/>
            <person name="Podell S."/>
            <person name="Gaasterland T."/>
            <person name="Napoli C."/>
            <person name="Gendler K."/>
            <person name="Manuell A."/>
            <person name="Tai V."/>
            <person name="Vallon O."/>
            <person name="Piganeau G."/>
            <person name="Jancek S."/>
            <person name="Heijde M."/>
            <person name="Jabbari K."/>
            <person name="Bowler C."/>
            <person name="Lohr M."/>
            <person name="Robbens S."/>
            <person name="Werner G."/>
            <person name="Dubchak I."/>
            <person name="Pazour G.J."/>
            <person name="Ren Q."/>
            <person name="Paulsen I."/>
            <person name="Delwiche C."/>
            <person name="Schmutz J."/>
            <person name="Rokhsar D."/>
            <person name="Van de Peer Y."/>
            <person name="Moreau H."/>
            <person name="Grigoriev I.V."/>
        </authorList>
    </citation>
    <scope>NUCLEOTIDE SEQUENCE [LARGE SCALE GENOMIC DNA]</scope>
    <source>
        <strain evidence="8 9">CCE9901</strain>
    </source>
</reference>
<accession>A4S2E8</accession>
<dbReference type="GO" id="GO:0000398">
    <property type="term" value="P:mRNA splicing, via spliceosome"/>
    <property type="evidence" value="ECO:0007669"/>
    <property type="project" value="EnsemblPlants"/>
</dbReference>
<evidence type="ECO:0000256" key="4">
    <source>
        <dbReference type="ARBA" id="ARBA00022737"/>
    </source>
</evidence>
<dbReference type="HOGENOM" id="CLU_061027_0_1_1"/>
<evidence type="ECO:0000256" key="5">
    <source>
        <dbReference type="ARBA" id="ARBA00023242"/>
    </source>
</evidence>
<evidence type="ECO:0000256" key="2">
    <source>
        <dbReference type="ARBA" id="ARBA00004430"/>
    </source>
</evidence>
<organism evidence="8 9">
    <name type="scientific">Ostreococcus lucimarinus (strain CCE9901)</name>
    <dbReference type="NCBI Taxonomy" id="436017"/>
    <lineage>
        <taxon>Eukaryota</taxon>
        <taxon>Viridiplantae</taxon>
        <taxon>Chlorophyta</taxon>
        <taxon>Mamiellophyceae</taxon>
        <taxon>Mamiellales</taxon>
        <taxon>Bathycoccaceae</taxon>
        <taxon>Ostreococcus</taxon>
    </lineage>
</organism>
<dbReference type="GeneID" id="5003672"/>
<dbReference type="PANTHER" id="PTHR10552:SF6">
    <property type="entry name" value="U2 SMALL NUCLEAR RIBONUCLEOPROTEIN A"/>
    <property type="match status" value="1"/>
</dbReference>
<dbReference type="GO" id="GO:0030620">
    <property type="term" value="F:U2 snRNA binding"/>
    <property type="evidence" value="ECO:0007669"/>
    <property type="project" value="InterPro"/>
</dbReference>
<dbReference type="Proteomes" id="UP000001568">
    <property type="component" value="Chromosome 9"/>
</dbReference>
<dbReference type="PANTHER" id="PTHR10552">
    <property type="entry name" value="U2 SMALL NUCLEAR RIBONUCLEOPROTEIN A"/>
    <property type="match status" value="1"/>
</dbReference>
<dbReference type="GO" id="GO:0015030">
    <property type="term" value="C:Cajal body"/>
    <property type="evidence" value="ECO:0007669"/>
    <property type="project" value="EnsemblPlants"/>
</dbReference>
<dbReference type="Gramene" id="ABO98030">
    <property type="protein sequence ID" value="ABO98030"/>
    <property type="gene ID" value="OSTLU_35071"/>
</dbReference>
<dbReference type="InterPro" id="IPR044640">
    <property type="entry name" value="RU2A"/>
</dbReference>
<evidence type="ECO:0008006" key="10">
    <source>
        <dbReference type="Google" id="ProtNLM"/>
    </source>
</evidence>
<sequence length="245" mass="26941">MHADANAASDRLTADVIADADRRYNPLGEHEIDLRGRRIGRLENLATARDQYDAYDFTGNDVVRLENLPSMPRCKTLMFGNNRIARVNGEELARATPALTTLTLTNNALRNLGDCDGLGSLKKLKMLTLCGNPVCAKENYRLYVIYKCKALKTLDFQKVRASEREEAEKTFGADDGAAQRAKTFTPGDGLEETKDETKKDAKPSGPTPEQLTALKVAIANAETLEEVSRLENALKSGVVPSDLRI</sequence>
<comment type="subcellular location">
    <subcellularLocation>
        <location evidence="2">Cytoplasm</location>
        <location evidence="2">Cytoskeleton</location>
        <location evidence="2">Cilium axoneme</location>
    </subcellularLocation>
    <subcellularLocation>
        <location evidence="1">Nucleus</location>
    </subcellularLocation>
</comment>
<comment type="similarity">
    <text evidence="6">Belongs to the U2 small nuclear ribonucleoprotein A family.</text>
</comment>
<dbReference type="KEGG" id="olu:OSTLU_35071"/>
<dbReference type="Gene3D" id="3.80.10.10">
    <property type="entry name" value="Ribonuclease Inhibitor"/>
    <property type="match status" value="1"/>
</dbReference>